<dbReference type="Proteomes" id="UP000030669">
    <property type="component" value="Unassembled WGS sequence"/>
</dbReference>
<organism evidence="2 3">
    <name type="scientific">Gloeophyllum trabeum (strain ATCC 11539 / FP-39264 / Madison 617)</name>
    <name type="common">Brown rot fungus</name>
    <dbReference type="NCBI Taxonomy" id="670483"/>
    <lineage>
        <taxon>Eukaryota</taxon>
        <taxon>Fungi</taxon>
        <taxon>Dikarya</taxon>
        <taxon>Basidiomycota</taxon>
        <taxon>Agaricomycotina</taxon>
        <taxon>Agaricomycetes</taxon>
        <taxon>Gloeophyllales</taxon>
        <taxon>Gloeophyllaceae</taxon>
        <taxon>Gloeophyllum</taxon>
    </lineage>
</organism>
<gene>
    <name evidence="2" type="ORF">GLOTRDRAFT_66433</name>
</gene>
<sequence length="463" mass="50539">MPSPAPRSRHASESPPLPFERSPSLSDFEIERPAKTPHRANRPLRRSSEYDPEQVLRSVAAVIAAKARPTTVSGRIPVDPAQLVLFFRSKSGITHALDFPIDVEHDTPPALDVLIAACKPYPPTDGSENYPEAIYYPPNLPLTATLEMANHPILDAVRNTLFPALPVGHYLVALRDKLEIIVTGGRMSPQPRTLRSDGRVAMIVVTLPVRFRGGNLVVRDAEGNPEKFHGRGGKVGDMEWVAFLSDCDYETETVEKGCKVCISYAVYVKSHGPSGLTPDPLITPSIQFLDLLIPILNVTRGRQIAFYLTGEYGVNPAELIADSLVPNLKGGDSLLYHALKLFKLSPELRWTAGGYIWPVDRAVECVDEIDVMGGARTPLATTNGSRRAAAVRGAFSAYGDESSDVLDLRSRVEDSGAIPLAEADITILTDWNQPGPITREKVPFVSNGTLEKLIVNVLLVVYV</sequence>
<dbReference type="OMA" id="WTAGGYV"/>
<reference evidence="2 3" key="1">
    <citation type="journal article" date="2012" name="Science">
        <title>The Paleozoic origin of enzymatic lignin decomposition reconstructed from 31 fungal genomes.</title>
        <authorList>
            <person name="Floudas D."/>
            <person name="Binder M."/>
            <person name="Riley R."/>
            <person name="Barry K."/>
            <person name="Blanchette R.A."/>
            <person name="Henrissat B."/>
            <person name="Martinez A.T."/>
            <person name="Otillar R."/>
            <person name="Spatafora J.W."/>
            <person name="Yadav J.S."/>
            <person name="Aerts A."/>
            <person name="Benoit I."/>
            <person name="Boyd A."/>
            <person name="Carlson A."/>
            <person name="Copeland A."/>
            <person name="Coutinho P.M."/>
            <person name="de Vries R.P."/>
            <person name="Ferreira P."/>
            <person name="Findley K."/>
            <person name="Foster B."/>
            <person name="Gaskell J."/>
            <person name="Glotzer D."/>
            <person name="Gorecki P."/>
            <person name="Heitman J."/>
            <person name="Hesse C."/>
            <person name="Hori C."/>
            <person name="Igarashi K."/>
            <person name="Jurgens J.A."/>
            <person name="Kallen N."/>
            <person name="Kersten P."/>
            <person name="Kohler A."/>
            <person name="Kuees U."/>
            <person name="Kumar T.K.A."/>
            <person name="Kuo A."/>
            <person name="LaButti K."/>
            <person name="Larrondo L.F."/>
            <person name="Lindquist E."/>
            <person name="Ling A."/>
            <person name="Lombard V."/>
            <person name="Lucas S."/>
            <person name="Lundell T."/>
            <person name="Martin R."/>
            <person name="McLaughlin D.J."/>
            <person name="Morgenstern I."/>
            <person name="Morin E."/>
            <person name="Murat C."/>
            <person name="Nagy L.G."/>
            <person name="Nolan M."/>
            <person name="Ohm R.A."/>
            <person name="Patyshakuliyeva A."/>
            <person name="Rokas A."/>
            <person name="Ruiz-Duenas F.J."/>
            <person name="Sabat G."/>
            <person name="Salamov A."/>
            <person name="Samejima M."/>
            <person name="Schmutz J."/>
            <person name="Slot J.C."/>
            <person name="St John F."/>
            <person name="Stenlid J."/>
            <person name="Sun H."/>
            <person name="Sun S."/>
            <person name="Syed K."/>
            <person name="Tsang A."/>
            <person name="Wiebenga A."/>
            <person name="Young D."/>
            <person name="Pisabarro A."/>
            <person name="Eastwood D.C."/>
            <person name="Martin F."/>
            <person name="Cullen D."/>
            <person name="Grigoriev I.V."/>
            <person name="Hibbett D.S."/>
        </authorList>
    </citation>
    <scope>NUCLEOTIDE SEQUENCE [LARGE SCALE GENOMIC DNA]</scope>
    <source>
        <strain evidence="2 3">ATCC 11539</strain>
    </source>
</reference>
<dbReference type="RefSeq" id="XP_007870665.1">
    <property type="nucleotide sequence ID" value="XM_007872474.1"/>
</dbReference>
<evidence type="ECO:0000313" key="3">
    <source>
        <dbReference type="Proteomes" id="UP000030669"/>
    </source>
</evidence>
<feature type="compositionally biased region" description="Basic residues" evidence="1">
    <location>
        <begin position="35"/>
        <end position="45"/>
    </location>
</feature>
<dbReference type="STRING" id="670483.S7PTV0"/>
<accession>S7PTV0</accession>
<dbReference type="AlphaFoldDB" id="S7PTV0"/>
<evidence type="ECO:0000256" key="1">
    <source>
        <dbReference type="SAM" id="MobiDB-lite"/>
    </source>
</evidence>
<dbReference type="eggNOG" id="ENOG502SJZC">
    <property type="taxonomic scope" value="Eukaryota"/>
</dbReference>
<proteinExistence type="predicted"/>
<dbReference type="OrthoDB" id="3166447at2759"/>
<feature type="region of interest" description="Disordered" evidence="1">
    <location>
        <begin position="1"/>
        <end position="51"/>
    </location>
</feature>
<dbReference type="GeneID" id="19307719"/>
<dbReference type="KEGG" id="gtr:GLOTRDRAFT_66433"/>
<protein>
    <submittedName>
        <fullName evidence="2">Uncharacterized protein</fullName>
    </submittedName>
</protein>
<dbReference type="EMBL" id="KB469313">
    <property type="protein sequence ID" value="EPQ50762.1"/>
    <property type="molecule type" value="Genomic_DNA"/>
</dbReference>
<name>S7PTV0_GLOTA</name>
<feature type="non-terminal residue" evidence="2">
    <location>
        <position position="463"/>
    </location>
</feature>
<dbReference type="HOGENOM" id="CLU_045566_0_0_1"/>
<keyword evidence="3" id="KW-1185">Reference proteome</keyword>
<evidence type="ECO:0000313" key="2">
    <source>
        <dbReference type="EMBL" id="EPQ50762.1"/>
    </source>
</evidence>